<dbReference type="PANTHER" id="PTHR24559">
    <property type="entry name" value="TRANSPOSON TY3-I GAG-POL POLYPROTEIN"/>
    <property type="match status" value="1"/>
</dbReference>
<dbReference type="Gene3D" id="3.30.70.270">
    <property type="match status" value="1"/>
</dbReference>
<dbReference type="InterPro" id="IPR053134">
    <property type="entry name" value="RNA-dir_DNA_polymerase"/>
</dbReference>
<dbReference type="EMBL" id="SSTD01009754">
    <property type="protein sequence ID" value="TYK13774.1"/>
    <property type="molecule type" value="Genomic_DNA"/>
</dbReference>
<dbReference type="Proteomes" id="UP000321393">
    <property type="component" value="Unassembled WGS sequence"/>
</dbReference>
<keyword evidence="1" id="KW-0560">Oxidoreductase</keyword>
<dbReference type="Gene3D" id="2.40.70.10">
    <property type="entry name" value="Acid Proteases"/>
    <property type="match status" value="1"/>
</dbReference>
<sequence length="203" mass="23071">MKLRGRIKEKEVVILIDYGATHNFISEKLVNELQLATKGTSHYGVILGSGTAIKGKGVRSRRIDIERVEDSSQIFTIGVRGSRCGLRDAMAILIRHHRIGLAKSNYDLPTPREEVVLKKFKDVFTWPQELPPQRSTEHHIHLKQVRGHPPHNSPYSSLVLLVRKKDGSWRFFVNHRALNNVTIPDKFPIPAIEELFDELNGAT</sequence>
<dbReference type="EMBL" id="SSTE01001190">
    <property type="protein sequence ID" value="KAA0065750.1"/>
    <property type="molecule type" value="Genomic_DNA"/>
</dbReference>
<dbReference type="Gene3D" id="3.10.10.10">
    <property type="entry name" value="HIV Type 1 Reverse Transcriptase, subunit A, domain 1"/>
    <property type="match status" value="1"/>
</dbReference>
<dbReference type="CDD" id="cd00303">
    <property type="entry name" value="retropepsin_like"/>
    <property type="match status" value="1"/>
</dbReference>
<dbReference type="InterPro" id="IPR043502">
    <property type="entry name" value="DNA/RNA_pol_sf"/>
</dbReference>
<evidence type="ECO:0000313" key="2">
    <source>
        <dbReference type="EMBL" id="TYK13774.1"/>
    </source>
</evidence>
<dbReference type="SUPFAM" id="SSF56672">
    <property type="entry name" value="DNA/RNA polymerases"/>
    <property type="match status" value="1"/>
</dbReference>
<accession>A0A5A7VEW6</accession>
<keyword evidence="1" id="KW-0575">Peroxidase</keyword>
<gene>
    <name evidence="2" type="ORF">E5676_scaffold488G00360</name>
    <name evidence="1" type="ORF">E6C27_scaffold37G00410</name>
</gene>
<dbReference type="Pfam" id="PF13650">
    <property type="entry name" value="Asp_protease_2"/>
    <property type="match status" value="1"/>
</dbReference>
<protein>
    <submittedName>
        <fullName evidence="1">Peroxidase 64</fullName>
    </submittedName>
</protein>
<proteinExistence type="predicted"/>
<name>A0A5A7VEW6_CUCMM</name>
<evidence type="ECO:0000313" key="1">
    <source>
        <dbReference type="EMBL" id="KAA0065750.1"/>
    </source>
</evidence>
<dbReference type="OrthoDB" id="1741804at2759"/>
<dbReference type="Proteomes" id="UP000321947">
    <property type="component" value="Unassembled WGS sequence"/>
</dbReference>
<dbReference type="STRING" id="1194695.A0A5A7VEW6"/>
<dbReference type="PANTHER" id="PTHR24559:SF450">
    <property type="entry name" value="RNA-DIRECTED DNA POLYMERASE HOMOLOG"/>
    <property type="match status" value="1"/>
</dbReference>
<reference evidence="3 4" key="1">
    <citation type="submission" date="2019-08" db="EMBL/GenBank/DDBJ databases">
        <title>Draft genome sequences of two oriental melons (Cucumis melo L. var makuwa).</title>
        <authorList>
            <person name="Kwon S.-Y."/>
        </authorList>
    </citation>
    <scope>NUCLEOTIDE SEQUENCE [LARGE SCALE GENOMIC DNA]</scope>
    <source>
        <strain evidence="4">cv. Chang Bougi</strain>
        <strain evidence="3">cv. SW 3</strain>
        <tissue evidence="1">Leaf</tissue>
    </source>
</reference>
<dbReference type="InterPro" id="IPR043128">
    <property type="entry name" value="Rev_trsase/Diguanyl_cyclase"/>
</dbReference>
<dbReference type="GO" id="GO:0004601">
    <property type="term" value="F:peroxidase activity"/>
    <property type="evidence" value="ECO:0007669"/>
    <property type="project" value="UniProtKB-KW"/>
</dbReference>
<dbReference type="AlphaFoldDB" id="A0A5A7VEW6"/>
<comment type="caution">
    <text evidence="1">The sequence shown here is derived from an EMBL/GenBank/DDBJ whole genome shotgun (WGS) entry which is preliminary data.</text>
</comment>
<dbReference type="InterPro" id="IPR021109">
    <property type="entry name" value="Peptidase_aspartic_dom_sf"/>
</dbReference>
<evidence type="ECO:0000313" key="4">
    <source>
        <dbReference type="Proteomes" id="UP000321947"/>
    </source>
</evidence>
<evidence type="ECO:0000313" key="3">
    <source>
        <dbReference type="Proteomes" id="UP000321393"/>
    </source>
</evidence>
<organism evidence="1 3">
    <name type="scientific">Cucumis melo var. makuwa</name>
    <name type="common">Oriental melon</name>
    <dbReference type="NCBI Taxonomy" id="1194695"/>
    <lineage>
        <taxon>Eukaryota</taxon>
        <taxon>Viridiplantae</taxon>
        <taxon>Streptophyta</taxon>
        <taxon>Embryophyta</taxon>
        <taxon>Tracheophyta</taxon>
        <taxon>Spermatophyta</taxon>
        <taxon>Magnoliopsida</taxon>
        <taxon>eudicotyledons</taxon>
        <taxon>Gunneridae</taxon>
        <taxon>Pentapetalae</taxon>
        <taxon>rosids</taxon>
        <taxon>fabids</taxon>
        <taxon>Cucurbitales</taxon>
        <taxon>Cucurbitaceae</taxon>
        <taxon>Benincaseae</taxon>
        <taxon>Cucumis</taxon>
    </lineage>
</organism>